<comment type="caution">
    <text evidence="5">The sequence shown here is derived from an EMBL/GenBank/DDBJ whole genome shotgun (WGS) entry which is preliminary data.</text>
</comment>
<comment type="similarity">
    <text evidence="2 4">Belongs to the class-III pyridoxal-phosphate-dependent aminotransferase family.</text>
</comment>
<dbReference type="SUPFAM" id="SSF53383">
    <property type="entry name" value="PLP-dependent transferases"/>
    <property type="match status" value="1"/>
</dbReference>
<protein>
    <submittedName>
        <fullName evidence="5">Adenosylmethionine-8-amino-7-oxononanoate aminotransferase</fullName>
        <ecNumber evidence="5">2.6.1.77</ecNumber>
    </submittedName>
</protein>
<keyword evidence="5" id="KW-0808">Transferase</keyword>
<comment type="cofactor">
    <cofactor evidence="1">
        <name>pyridoxal 5'-phosphate</name>
        <dbReference type="ChEBI" id="CHEBI:597326"/>
    </cofactor>
</comment>
<evidence type="ECO:0000256" key="2">
    <source>
        <dbReference type="ARBA" id="ARBA00008954"/>
    </source>
</evidence>
<evidence type="ECO:0000256" key="3">
    <source>
        <dbReference type="ARBA" id="ARBA00022898"/>
    </source>
</evidence>
<dbReference type="InterPro" id="IPR015421">
    <property type="entry name" value="PyrdxlP-dep_Trfase_major"/>
</dbReference>
<gene>
    <name evidence="5" type="ORF">BREU_0537</name>
</gene>
<dbReference type="InterPro" id="IPR015422">
    <property type="entry name" value="PyrdxlP-dep_Trfase_small"/>
</dbReference>
<dbReference type="AlphaFoldDB" id="A0A087CYS2"/>
<dbReference type="Proteomes" id="UP000028984">
    <property type="component" value="Unassembled WGS sequence"/>
</dbReference>
<dbReference type="PANTHER" id="PTHR43094:SF1">
    <property type="entry name" value="AMINOTRANSFERASE CLASS-III"/>
    <property type="match status" value="1"/>
</dbReference>
<evidence type="ECO:0000256" key="4">
    <source>
        <dbReference type="RuleBase" id="RU003560"/>
    </source>
</evidence>
<evidence type="ECO:0000313" key="6">
    <source>
        <dbReference type="Proteomes" id="UP000028984"/>
    </source>
</evidence>
<dbReference type="OrthoDB" id="3246809at2"/>
<dbReference type="STRING" id="1437610.BREU_0537"/>
<dbReference type="InterPro" id="IPR015424">
    <property type="entry name" value="PyrdxlP-dep_Trfase"/>
</dbReference>
<dbReference type="EC" id="2.6.1.77" evidence="5"/>
<dbReference type="InterPro" id="IPR005814">
    <property type="entry name" value="Aminotrans_3"/>
</dbReference>
<dbReference type="Gene3D" id="3.90.1150.10">
    <property type="entry name" value="Aspartate Aminotransferase, domain 1"/>
    <property type="match status" value="1"/>
</dbReference>
<name>A0A087CYS2_9BIFI</name>
<proteinExistence type="inferred from homology"/>
<keyword evidence="6" id="KW-1185">Reference proteome</keyword>
<evidence type="ECO:0000256" key="1">
    <source>
        <dbReference type="ARBA" id="ARBA00001933"/>
    </source>
</evidence>
<dbReference type="GO" id="GO:0031299">
    <property type="term" value="F:taurine-pyruvate aminotransferase activity"/>
    <property type="evidence" value="ECO:0007669"/>
    <property type="project" value="UniProtKB-EC"/>
</dbReference>
<sequence length="453" mass="50004">MSESLATKELTGEEVAELHREYVMQSWHKQGEPVIPVKSAKGIYVYDYDGNKYADMSSLLVCSNLGHELPEIVDAIKAQADKMCFMAPAYASEPKSKLAKMIVDLAGSDFYQRVFFTNGGADSNENAIKMARMVTGRQKIFSCYRSYHGSTLGASFASGDWRRFATEAGGAAPSFVHFMNPNMYEDGFERGKDDAKVTAVYLKRLEDQIIYENPDDIAAIIMESIVGANGVILPPDGYMEGVRALCDKYGILMICDEVMAGWCRTGKMFAWQNFDIKPDIFTFAKGVTCGYVPLGGVVVSKTISDYFTDHVLQCGLTYSGHTLACAAGVAAVNYYVEHDVAGHVKEMEGILKPFLEEMAAKHKCVGESRTIGLFSAMTIVKNKETRELMSPYHTANPVMGKIMGALKDKGFLTFGRETNVNICPPLTITAEELKAELPKVDEVLTWVDENFCD</sequence>
<accession>A0A087CYS2</accession>
<keyword evidence="3 4" id="KW-0663">Pyridoxal phosphate</keyword>
<dbReference type="Gene3D" id="3.40.640.10">
    <property type="entry name" value="Type I PLP-dependent aspartate aminotransferase-like (Major domain)"/>
    <property type="match status" value="1"/>
</dbReference>
<dbReference type="EMBL" id="JGZK01000001">
    <property type="protein sequence ID" value="KFI88422.1"/>
    <property type="molecule type" value="Genomic_DNA"/>
</dbReference>
<keyword evidence="5" id="KW-0032">Aminotransferase</keyword>
<dbReference type="PANTHER" id="PTHR43094">
    <property type="entry name" value="AMINOTRANSFERASE"/>
    <property type="match status" value="1"/>
</dbReference>
<evidence type="ECO:0000313" key="5">
    <source>
        <dbReference type="EMBL" id="KFI88422.1"/>
    </source>
</evidence>
<dbReference type="PIRSF" id="PIRSF000521">
    <property type="entry name" value="Transaminase_4ab_Lys_Orn"/>
    <property type="match status" value="1"/>
</dbReference>
<dbReference type="CDD" id="cd00610">
    <property type="entry name" value="OAT_like"/>
    <property type="match status" value="1"/>
</dbReference>
<dbReference type="GO" id="GO:0005829">
    <property type="term" value="C:cytosol"/>
    <property type="evidence" value="ECO:0007669"/>
    <property type="project" value="TreeGrafter"/>
</dbReference>
<dbReference type="RefSeq" id="WP_044089185.1">
    <property type="nucleotide sequence ID" value="NZ_JDUW01000006.1"/>
</dbReference>
<dbReference type="FunFam" id="3.40.640.10:FF:000004">
    <property type="entry name" value="Acetylornithine aminotransferase"/>
    <property type="match status" value="1"/>
</dbReference>
<organism evidence="5 6">
    <name type="scientific">Bifidobacterium reuteri DSM 23975</name>
    <dbReference type="NCBI Taxonomy" id="1437610"/>
    <lineage>
        <taxon>Bacteria</taxon>
        <taxon>Bacillati</taxon>
        <taxon>Actinomycetota</taxon>
        <taxon>Actinomycetes</taxon>
        <taxon>Bifidobacteriales</taxon>
        <taxon>Bifidobacteriaceae</taxon>
        <taxon>Bifidobacterium</taxon>
    </lineage>
</organism>
<dbReference type="Pfam" id="PF00202">
    <property type="entry name" value="Aminotran_3"/>
    <property type="match status" value="1"/>
</dbReference>
<dbReference type="GO" id="GO:0030170">
    <property type="term" value="F:pyridoxal phosphate binding"/>
    <property type="evidence" value="ECO:0007669"/>
    <property type="project" value="InterPro"/>
</dbReference>
<dbReference type="eggNOG" id="COG0161">
    <property type="taxonomic scope" value="Bacteria"/>
</dbReference>
<dbReference type="NCBIfam" id="NF004718">
    <property type="entry name" value="PRK06062.1"/>
    <property type="match status" value="1"/>
</dbReference>
<reference evidence="5 6" key="1">
    <citation type="submission" date="2014-03" db="EMBL/GenBank/DDBJ databases">
        <title>Genomics of Bifidobacteria.</title>
        <authorList>
            <person name="Ventura M."/>
            <person name="Milani C."/>
            <person name="Lugli G.A."/>
        </authorList>
    </citation>
    <scope>NUCLEOTIDE SEQUENCE [LARGE SCALE GENOMIC DNA]</scope>
    <source>
        <strain evidence="5 6">DSM 23975</strain>
    </source>
</reference>